<organism evidence="2 3">
    <name type="scientific">Genlisea aurea</name>
    <dbReference type="NCBI Taxonomy" id="192259"/>
    <lineage>
        <taxon>Eukaryota</taxon>
        <taxon>Viridiplantae</taxon>
        <taxon>Streptophyta</taxon>
        <taxon>Embryophyta</taxon>
        <taxon>Tracheophyta</taxon>
        <taxon>Spermatophyta</taxon>
        <taxon>Magnoliopsida</taxon>
        <taxon>eudicotyledons</taxon>
        <taxon>Gunneridae</taxon>
        <taxon>Pentapetalae</taxon>
        <taxon>asterids</taxon>
        <taxon>lamiids</taxon>
        <taxon>Lamiales</taxon>
        <taxon>Lentibulariaceae</taxon>
        <taxon>Genlisea</taxon>
    </lineage>
</organism>
<evidence type="ECO:0000313" key="3">
    <source>
        <dbReference type="Proteomes" id="UP000015453"/>
    </source>
</evidence>
<gene>
    <name evidence="2" type="ORF">M569_13730</name>
</gene>
<dbReference type="EMBL" id="AUSU01007102">
    <property type="protein sequence ID" value="EPS61069.1"/>
    <property type="molecule type" value="Genomic_DNA"/>
</dbReference>
<dbReference type="Proteomes" id="UP000015453">
    <property type="component" value="Unassembled WGS sequence"/>
</dbReference>
<comment type="caution">
    <text evidence="2">The sequence shown here is derived from an EMBL/GenBank/DDBJ whole genome shotgun (WGS) entry which is preliminary data.</text>
</comment>
<name>S8C341_9LAMI</name>
<dbReference type="Pfam" id="PF13961">
    <property type="entry name" value="DUF4219"/>
    <property type="match status" value="1"/>
</dbReference>
<feature type="domain" description="DUF4219" evidence="1">
    <location>
        <begin position="108"/>
        <end position="130"/>
    </location>
</feature>
<protein>
    <recommendedName>
        <fullName evidence="1">DUF4219 domain-containing protein</fullName>
    </recommendedName>
</protein>
<evidence type="ECO:0000313" key="2">
    <source>
        <dbReference type="EMBL" id="EPS61069.1"/>
    </source>
</evidence>
<dbReference type="InterPro" id="IPR025314">
    <property type="entry name" value="DUF4219"/>
</dbReference>
<reference evidence="2 3" key="1">
    <citation type="journal article" date="2013" name="BMC Genomics">
        <title>The miniature genome of a carnivorous plant Genlisea aurea contains a low number of genes and short non-coding sequences.</title>
        <authorList>
            <person name="Leushkin E.V."/>
            <person name="Sutormin R.A."/>
            <person name="Nabieva E.R."/>
            <person name="Penin A.A."/>
            <person name="Kondrashov A.S."/>
            <person name="Logacheva M.D."/>
        </authorList>
    </citation>
    <scope>NUCLEOTIDE SEQUENCE [LARGE SCALE GENOMIC DNA]</scope>
</reference>
<evidence type="ECO:0000259" key="1">
    <source>
        <dbReference type="Pfam" id="PF13961"/>
    </source>
</evidence>
<sequence>MRGAGYEVDVREIEDDQQSIATYINSFDVMVTTMTSNEFTAHEACVMITSEEHGGRRSSRKQCVGFFIVSVHGFIGSDGCTGNSPLHLALRKKKIKNMETDPPTLSKLTSTNYNIWSARMKSLLKYRGIWAPVEHE</sequence>
<dbReference type="AlphaFoldDB" id="S8C341"/>
<accession>S8C341</accession>
<proteinExistence type="predicted"/>
<keyword evidence="3" id="KW-1185">Reference proteome</keyword>